<dbReference type="OrthoDB" id="2142040at2759"/>
<reference evidence="1 2" key="1">
    <citation type="journal article" date="2017" name="Gigascience">
        <title>Draft genome of the honey bee ectoparasitic mite, Tropilaelaps mercedesae, is shaped by the parasitic life history.</title>
        <authorList>
            <person name="Dong X."/>
            <person name="Armstrong S.D."/>
            <person name="Xia D."/>
            <person name="Makepeace B.L."/>
            <person name="Darby A.C."/>
            <person name="Kadowaki T."/>
        </authorList>
    </citation>
    <scope>NUCLEOTIDE SEQUENCE [LARGE SCALE GENOMIC DNA]</scope>
    <source>
        <strain evidence="1">Wuxi-XJTLU</strain>
    </source>
</reference>
<dbReference type="Pfam" id="PF11901">
    <property type="entry name" value="DM9"/>
    <property type="match status" value="1"/>
</dbReference>
<dbReference type="SMART" id="SM00696">
    <property type="entry name" value="DM9"/>
    <property type="match status" value="2"/>
</dbReference>
<accession>A0A1V9XSS7</accession>
<keyword evidence="2" id="KW-1185">Reference proteome</keyword>
<comment type="caution">
    <text evidence="1">The sequence shown here is derived from an EMBL/GenBank/DDBJ whole genome shotgun (WGS) entry which is preliminary data.</text>
</comment>
<sequence>MRGGCIPDNAVRGGVDGNGETNYVARAVHEGNLLPGRVASTGRAYVSYENEEYCKEHYEVLLADCDVDWIEWDGENQPTGIIQGGLTKDGEPLYIGRAHHRDFTITGKVQLSKQACFIPFDGEEWSYEDFEVLVCGAIRLV</sequence>
<dbReference type="STRING" id="418985.A0A1V9XSS7"/>
<dbReference type="PANTHER" id="PTHR31649">
    <property type="entry name" value="AGAP009604-PA"/>
    <property type="match status" value="1"/>
</dbReference>
<proteinExistence type="predicted"/>
<organism evidence="1 2">
    <name type="scientific">Tropilaelaps mercedesae</name>
    <dbReference type="NCBI Taxonomy" id="418985"/>
    <lineage>
        <taxon>Eukaryota</taxon>
        <taxon>Metazoa</taxon>
        <taxon>Ecdysozoa</taxon>
        <taxon>Arthropoda</taxon>
        <taxon>Chelicerata</taxon>
        <taxon>Arachnida</taxon>
        <taxon>Acari</taxon>
        <taxon>Parasitiformes</taxon>
        <taxon>Mesostigmata</taxon>
        <taxon>Gamasina</taxon>
        <taxon>Dermanyssoidea</taxon>
        <taxon>Laelapidae</taxon>
        <taxon>Tropilaelaps</taxon>
    </lineage>
</organism>
<dbReference type="AlphaFoldDB" id="A0A1V9XSS7"/>
<dbReference type="InterPro" id="IPR006616">
    <property type="entry name" value="DM9_repeat"/>
</dbReference>
<dbReference type="PANTHER" id="PTHR31649:SF1">
    <property type="entry name" value="FARNESOIC ACID O-METHYL TRANSFERASE DOMAIN-CONTAINING PROTEIN"/>
    <property type="match status" value="1"/>
</dbReference>
<name>A0A1V9XSS7_9ACAR</name>
<evidence type="ECO:0000313" key="1">
    <source>
        <dbReference type="EMBL" id="OQR76529.1"/>
    </source>
</evidence>
<evidence type="ECO:0000313" key="2">
    <source>
        <dbReference type="Proteomes" id="UP000192247"/>
    </source>
</evidence>
<dbReference type="InParanoid" id="A0A1V9XSS7"/>
<gene>
    <name evidence="1" type="ORF">BIW11_07725</name>
</gene>
<protein>
    <submittedName>
        <fullName evidence="1">Uncharacterized protein</fullName>
    </submittedName>
</protein>
<dbReference type="EMBL" id="MNPL01004718">
    <property type="protein sequence ID" value="OQR76529.1"/>
    <property type="molecule type" value="Genomic_DNA"/>
</dbReference>
<dbReference type="Proteomes" id="UP000192247">
    <property type="component" value="Unassembled WGS sequence"/>
</dbReference>